<comment type="caution">
    <text evidence="1">The sequence shown here is derived from an EMBL/GenBank/DDBJ whole genome shotgun (WGS) entry which is preliminary data.</text>
</comment>
<dbReference type="AlphaFoldDB" id="A0AAE0D987"/>
<proteinExistence type="predicted"/>
<dbReference type="EMBL" id="VYYT01000107">
    <property type="protein sequence ID" value="KAK2769689.1"/>
    <property type="molecule type" value="Genomic_DNA"/>
</dbReference>
<accession>A0AAE0D987</accession>
<gene>
    <name evidence="1" type="ORF">CKAH01_15056</name>
</gene>
<protein>
    <submittedName>
        <fullName evidence="1">Uncharacterized protein</fullName>
    </submittedName>
</protein>
<name>A0AAE0D987_COLKA</name>
<sequence length="199" mass="22985">MREVCNEDGDLAHVQHLRTFLDAKTSVQHDLSERHTSRASPRFAKRRHNDIDSFDFEDPMLHREKRQRCTSPTDRNLAASTRLVLDERVLQDLRKSEIPESSLMCNPRSNPTSFESPKFDKLLGALEAIGKAVQVSNQWRYERKRNDERTNCLTALISDTEEEDVSFVLRLARVPAFTIIKFLDFVHVGTFSSAKNPDR</sequence>
<evidence type="ECO:0000313" key="2">
    <source>
        <dbReference type="Proteomes" id="UP001281614"/>
    </source>
</evidence>
<organism evidence="1 2">
    <name type="scientific">Colletotrichum kahawae</name>
    <name type="common">Coffee berry disease fungus</name>
    <dbReference type="NCBI Taxonomy" id="34407"/>
    <lineage>
        <taxon>Eukaryota</taxon>
        <taxon>Fungi</taxon>
        <taxon>Dikarya</taxon>
        <taxon>Ascomycota</taxon>
        <taxon>Pezizomycotina</taxon>
        <taxon>Sordariomycetes</taxon>
        <taxon>Hypocreomycetidae</taxon>
        <taxon>Glomerellales</taxon>
        <taxon>Glomerellaceae</taxon>
        <taxon>Colletotrichum</taxon>
        <taxon>Colletotrichum gloeosporioides species complex</taxon>
    </lineage>
</organism>
<reference evidence="1" key="1">
    <citation type="submission" date="2023-02" db="EMBL/GenBank/DDBJ databases">
        <title>Colletotrichum kahawae CIFC_Que2 genome sequencing and assembly.</title>
        <authorList>
            <person name="Baroncelli R."/>
        </authorList>
    </citation>
    <scope>NUCLEOTIDE SEQUENCE</scope>
    <source>
        <strain evidence="1">CIFC_Que2</strain>
    </source>
</reference>
<evidence type="ECO:0000313" key="1">
    <source>
        <dbReference type="EMBL" id="KAK2769689.1"/>
    </source>
</evidence>
<keyword evidence="2" id="KW-1185">Reference proteome</keyword>
<dbReference type="Proteomes" id="UP001281614">
    <property type="component" value="Unassembled WGS sequence"/>
</dbReference>